<dbReference type="AlphaFoldDB" id="A0A679FLQ3"/>
<organism evidence="2 3">
    <name type="scientific">Geobacillus subterraneus</name>
    <dbReference type="NCBI Taxonomy" id="129338"/>
    <lineage>
        <taxon>Bacteria</taxon>
        <taxon>Bacillati</taxon>
        <taxon>Bacillota</taxon>
        <taxon>Bacilli</taxon>
        <taxon>Bacillales</taxon>
        <taxon>Anoxybacillaceae</taxon>
        <taxon>Geobacillus</taxon>
    </lineage>
</organism>
<feature type="region of interest" description="Disordered" evidence="1">
    <location>
        <begin position="41"/>
        <end position="66"/>
    </location>
</feature>
<reference evidence="3" key="1">
    <citation type="journal article" date="2020" name="Microbiol. Resour. Announc.">
        <title>Complete Genome Sequence of Geobacillus sp. Strain E55-1, Isolated from Mine Geyser in Japan.</title>
        <authorList>
            <person name="Miyazaki K."/>
            <person name="Hase E."/>
            <person name="Tokito N."/>
        </authorList>
    </citation>
    <scope>NUCLEOTIDE SEQUENCE [LARGE SCALE GENOMIC DNA]</scope>
    <source>
        <strain evidence="3">E55-1</strain>
    </source>
</reference>
<evidence type="ECO:0000313" key="3">
    <source>
        <dbReference type="Proteomes" id="UP000501421"/>
    </source>
</evidence>
<sequence>MAKGDVADRFHFIIAHDMFHFRKGGGGIDRLSALDRRFSGNAGTFSRRNNRQQQHSARKQPVPDRQALAGDRVVLAKYALHVIPEFDSH</sequence>
<gene>
    <name evidence="2" type="ORF">GsuE55_23450</name>
</gene>
<evidence type="ECO:0000256" key="1">
    <source>
        <dbReference type="SAM" id="MobiDB-lite"/>
    </source>
</evidence>
<protein>
    <submittedName>
        <fullName evidence="2">Uncharacterized protein</fullName>
    </submittedName>
</protein>
<name>A0A679FLQ3_9BACL</name>
<keyword evidence="3" id="KW-1185">Reference proteome</keyword>
<proteinExistence type="predicted"/>
<accession>A0A679FLQ3</accession>
<dbReference type="EMBL" id="AP022557">
    <property type="protein sequence ID" value="BBW97512.1"/>
    <property type="molecule type" value="Genomic_DNA"/>
</dbReference>
<dbReference type="Proteomes" id="UP000501421">
    <property type="component" value="Chromosome"/>
</dbReference>
<feature type="compositionally biased region" description="Polar residues" evidence="1">
    <location>
        <begin position="41"/>
        <end position="55"/>
    </location>
</feature>
<evidence type="ECO:0000313" key="2">
    <source>
        <dbReference type="EMBL" id="BBW97512.1"/>
    </source>
</evidence>